<dbReference type="Proteomes" id="UP000324222">
    <property type="component" value="Unassembled WGS sequence"/>
</dbReference>
<keyword evidence="2" id="KW-1185">Reference proteome</keyword>
<reference evidence="1 2" key="1">
    <citation type="submission" date="2019-05" db="EMBL/GenBank/DDBJ databases">
        <title>Another draft genome of Portunus trituberculatus and its Hox gene families provides insights of decapod evolution.</title>
        <authorList>
            <person name="Jeong J.-H."/>
            <person name="Song I."/>
            <person name="Kim S."/>
            <person name="Choi T."/>
            <person name="Kim D."/>
            <person name="Ryu S."/>
            <person name="Kim W."/>
        </authorList>
    </citation>
    <scope>NUCLEOTIDE SEQUENCE [LARGE SCALE GENOMIC DNA]</scope>
    <source>
        <tissue evidence="1">Muscle</tissue>
    </source>
</reference>
<sequence>MKLNDELSNCEACTVLSFSTFESPLGWNATRKSSLRRVFPRPFVRVSLPIVGGTRAGRPQVRLMPSATESTHSQPDH</sequence>
<comment type="caution">
    <text evidence="1">The sequence shown here is derived from an EMBL/GenBank/DDBJ whole genome shotgun (WGS) entry which is preliminary data.</text>
</comment>
<evidence type="ECO:0000313" key="2">
    <source>
        <dbReference type="Proteomes" id="UP000324222"/>
    </source>
</evidence>
<proteinExistence type="predicted"/>
<protein>
    <submittedName>
        <fullName evidence="1">Uncharacterized protein</fullName>
    </submittedName>
</protein>
<gene>
    <name evidence="1" type="ORF">E2C01_019783</name>
</gene>
<accession>A0A5B7DZX7</accession>
<organism evidence="1 2">
    <name type="scientific">Portunus trituberculatus</name>
    <name type="common">Swimming crab</name>
    <name type="synonym">Neptunus trituberculatus</name>
    <dbReference type="NCBI Taxonomy" id="210409"/>
    <lineage>
        <taxon>Eukaryota</taxon>
        <taxon>Metazoa</taxon>
        <taxon>Ecdysozoa</taxon>
        <taxon>Arthropoda</taxon>
        <taxon>Crustacea</taxon>
        <taxon>Multicrustacea</taxon>
        <taxon>Malacostraca</taxon>
        <taxon>Eumalacostraca</taxon>
        <taxon>Eucarida</taxon>
        <taxon>Decapoda</taxon>
        <taxon>Pleocyemata</taxon>
        <taxon>Brachyura</taxon>
        <taxon>Eubrachyura</taxon>
        <taxon>Portunoidea</taxon>
        <taxon>Portunidae</taxon>
        <taxon>Portuninae</taxon>
        <taxon>Portunus</taxon>
    </lineage>
</organism>
<dbReference type="EMBL" id="VSRR010001627">
    <property type="protein sequence ID" value="MPC26637.1"/>
    <property type="molecule type" value="Genomic_DNA"/>
</dbReference>
<name>A0A5B7DZX7_PORTR</name>
<dbReference type="AlphaFoldDB" id="A0A5B7DZX7"/>
<evidence type="ECO:0000313" key="1">
    <source>
        <dbReference type="EMBL" id="MPC26637.1"/>
    </source>
</evidence>